<dbReference type="CDD" id="cd01991">
    <property type="entry name" value="Asn_synthase_B_C"/>
    <property type="match status" value="1"/>
</dbReference>
<evidence type="ECO:0000256" key="3">
    <source>
        <dbReference type="ARBA" id="ARBA00012737"/>
    </source>
</evidence>
<evidence type="ECO:0000256" key="9">
    <source>
        <dbReference type="PIRSR" id="PIRSR001589-2"/>
    </source>
</evidence>
<dbReference type="GO" id="GO:0004066">
    <property type="term" value="F:asparagine synthase (glutamine-hydrolyzing) activity"/>
    <property type="evidence" value="ECO:0007669"/>
    <property type="project" value="UniProtKB-EC"/>
</dbReference>
<evidence type="ECO:0000256" key="4">
    <source>
        <dbReference type="ARBA" id="ARBA00022741"/>
    </source>
</evidence>
<keyword evidence="5 9" id="KW-0067">ATP-binding</keyword>
<evidence type="ECO:0000313" key="13">
    <source>
        <dbReference type="Proteomes" id="UP000184444"/>
    </source>
</evidence>
<dbReference type="GO" id="GO:0005524">
    <property type="term" value="F:ATP binding"/>
    <property type="evidence" value="ECO:0007669"/>
    <property type="project" value="UniProtKB-KW"/>
</dbReference>
<reference evidence="13" key="1">
    <citation type="submission" date="2016-11" db="EMBL/GenBank/DDBJ databases">
        <authorList>
            <person name="Varghese N."/>
            <person name="Submissions S."/>
        </authorList>
    </citation>
    <scope>NUCLEOTIDE SEQUENCE [LARGE SCALE GENOMIC DNA]</scope>
    <source>
        <strain evidence="13">DSM 6637</strain>
    </source>
</reference>
<protein>
    <recommendedName>
        <fullName evidence="3">asparagine synthase (glutamine-hydrolyzing)</fullName>
        <ecNumber evidence="3">6.3.5.4</ecNumber>
    </recommendedName>
</protein>
<keyword evidence="13" id="KW-1185">Reference proteome</keyword>
<evidence type="ECO:0000256" key="6">
    <source>
        <dbReference type="ARBA" id="ARBA00022962"/>
    </source>
</evidence>
<dbReference type="AlphaFoldDB" id="A0A1M7DAQ9"/>
<dbReference type="EC" id="6.3.5.4" evidence="3"/>
<dbReference type="Pfam" id="PF00733">
    <property type="entry name" value="Asn_synthase"/>
    <property type="match status" value="1"/>
</dbReference>
<proteinExistence type="inferred from homology"/>
<keyword evidence="6 8" id="KW-0315">Glutamine amidotransferase</keyword>
<evidence type="ECO:0000256" key="10">
    <source>
        <dbReference type="PIRSR" id="PIRSR001589-3"/>
    </source>
</evidence>
<keyword evidence="8" id="KW-0028">Amino-acid biosynthesis</keyword>
<feature type="active site" description="For GATase activity" evidence="8">
    <location>
        <position position="2"/>
    </location>
</feature>
<comment type="pathway">
    <text evidence="1">Amino-acid biosynthesis; L-asparagine biosynthesis; L-asparagine from L-aspartate (L-Gln route): step 1/1.</text>
</comment>
<feature type="domain" description="Glutamine amidotransferase type-2" evidence="11">
    <location>
        <begin position="2"/>
        <end position="218"/>
    </location>
</feature>
<dbReference type="SUPFAM" id="SSF52402">
    <property type="entry name" value="Adenine nucleotide alpha hydrolases-like"/>
    <property type="match status" value="1"/>
</dbReference>
<dbReference type="PANTHER" id="PTHR43284:SF1">
    <property type="entry name" value="ASPARAGINE SYNTHETASE"/>
    <property type="match status" value="1"/>
</dbReference>
<accession>A0A1M7DAQ9</accession>
<dbReference type="InterPro" id="IPR006426">
    <property type="entry name" value="Asn_synth_AEB"/>
</dbReference>
<dbReference type="InterPro" id="IPR051786">
    <property type="entry name" value="ASN_synthetase/amidase"/>
</dbReference>
<evidence type="ECO:0000256" key="5">
    <source>
        <dbReference type="ARBA" id="ARBA00022840"/>
    </source>
</evidence>
<dbReference type="InterPro" id="IPR029055">
    <property type="entry name" value="Ntn_hydrolases_N"/>
</dbReference>
<dbReference type="GO" id="GO:0005829">
    <property type="term" value="C:cytosol"/>
    <property type="evidence" value="ECO:0007669"/>
    <property type="project" value="TreeGrafter"/>
</dbReference>
<gene>
    <name evidence="12" type="ORF">SAMN05444389_101242</name>
</gene>
<dbReference type="Pfam" id="PF13522">
    <property type="entry name" value="GATase_6"/>
    <property type="match status" value="1"/>
</dbReference>
<evidence type="ECO:0000256" key="8">
    <source>
        <dbReference type="PIRSR" id="PIRSR001589-1"/>
    </source>
</evidence>
<name>A0A1M7DAQ9_9RHOB</name>
<keyword evidence="8" id="KW-0061">Asparagine biosynthesis</keyword>
<comment type="catalytic activity">
    <reaction evidence="7">
        <text>L-aspartate + L-glutamine + ATP + H2O = L-asparagine + L-glutamate + AMP + diphosphate + H(+)</text>
        <dbReference type="Rhea" id="RHEA:12228"/>
        <dbReference type="ChEBI" id="CHEBI:15377"/>
        <dbReference type="ChEBI" id="CHEBI:15378"/>
        <dbReference type="ChEBI" id="CHEBI:29985"/>
        <dbReference type="ChEBI" id="CHEBI:29991"/>
        <dbReference type="ChEBI" id="CHEBI:30616"/>
        <dbReference type="ChEBI" id="CHEBI:33019"/>
        <dbReference type="ChEBI" id="CHEBI:58048"/>
        <dbReference type="ChEBI" id="CHEBI:58359"/>
        <dbReference type="ChEBI" id="CHEBI:456215"/>
        <dbReference type="EC" id="6.3.5.4"/>
    </reaction>
</comment>
<dbReference type="InterPro" id="IPR001962">
    <property type="entry name" value="Asn_synthase"/>
</dbReference>
<dbReference type="InterPro" id="IPR014729">
    <property type="entry name" value="Rossmann-like_a/b/a_fold"/>
</dbReference>
<dbReference type="GO" id="GO:0006529">
    <property type="term" value="P:asparagine biosynthetic process"/>
    <property type="evidence" value="ECO:0007669"/>
    <property type="project" value="UniProtKB-KW"/>
</dbReference>
<dbReference type="InterPro" id="IPR017932">
    <property type="entry name" value="GATase_2_dom"/>
</dbReference>
<dbReference type="STRING" id="53463.SAMN05444389_101242"/>
<comment type="similarity">
    <text evidence="2">Belongs to the asparagine synthetase family.</text>
</comment>
<evidence type="ECO:0000313" key="12">
    <source>
        <dbReference type="EMBL" id="SHL76508.1"/>
    </source>
</evidence>
<evidence type="ECO:0000256" key="1">
    <source>
        <dbReference type="ARBA" id="ARBA00005187"/>
    </source>
</evidence>
<dbReference type="PIRSF" id="PIRSF001589">
    <property type="entry name" value="Asn_synthetase_glu-h"/>
    <property type="match status" value="1"/>
</dbReference>
<evidence type="ECO:0000256" key="2">
    <source>
        <dbReference type="ARBA" id="ARBA00005752"/>
    </source>
</evidence>
<keyword evidence="4 9" id="KW-0547">Nucleotide-binding</keyword>
<dbReference type="EMBL" id="FRCK01000001">
    <property type="protein sequence ID" value="SHL76508.1"/>
    <property type="molecule type" value="Genomic_DNA"/>
</dbReference>
<organism evidence="12 13">
    <name type="scientific">Paracoccus solventivorans</name>
    <dbReference type="NCBI Taxonomy" id="53463"/>
    <lineage>
        <taxon>Bacteria</taxon>
        <taxon>Pseudomonadati</taxon>
        <taxon>Pseudomonadota</taxon>
        <taxon>Alphaproteobacteria</taxon>
        <taxon>Rhodobacterales</taxon>
        <taxon>Paracoccaceae</taxon>
        <taxon>Paracoccus</taxon>
    </lineage>
</organism>
<sequence>MCGLTGLLDADGSTFGDIRGRIAAMTGPLSHRGPDAEGIWIGEGVALGHRRLAILDLSAAGAQPMISACGRWIIVINGEIYNHLDLRRELEAAGAVLTWRGHSDTETLLAGIAHWGLDETLRRATGMFALALWDRRERRLSLARDRMGEKPLYWGWAGRSIVFGSELKALRGHPGFPCGICRAALAQYLRFTYVPAPRSIHPGIFKLEPGTVLEVAGHAPATVPSEPLRPGEQHGSLSIRRYWSLNDVIEMGCRTLLTDEEEAIGALEHTLRTAIGRQMVADVPLGAFLSGGIDSSLVTALMQEQSPGPVKTFTIGFENPAFNEAPHAAAVARHLGTDHSEMTVTEQDAREVIPHLPDLYDEPFADSSQIPTFLLCRAARANVTVALSGDAGDELFGGYNRYFWGPRIWQRLSWMPPALRRGVGAGTRAIPIPAWDRMGHMLGRVGGPRIMWPGDKAHRLARRLREVNNLDGLYRSLVSEWDGAALVRGLQKEPRSLLDDSLPACLDGDPVARMMAQDMRSYLPDDILCKVDRAAMGVSLETRVPFLDPAVIAFSMRLPARMRIRDNQGKWALRQILYRRVPRELIERPKAGFAIPIGDWLRGPLRPWAEDLLTPARLEQDGFLDPRPIRKIWMEHQSGRPDGTPRLWAVLMFQAWLERWRNV</sequence>
<feature type="site" description="Important for beta-aspartyl-AMP intermediate formation" evidence="10">
    <location>
        <position position="390"/>
    </location>
</feature>
<dbReference type="OrthoDB" id="9801213at2"/>
<dbReference type="SUPFAM" id="SSF56235">
    <property type="entry name" value="N-terminal nucleophile aminohydrolases (Ntn hydrolases)"/>
    <property type="match status" value="1"/>
</dbReference>
<feature type="binding site" evidence="9">
    <location>
        <begin position="388"/>
        <end position="389"/>
    </location>
    <ligand>
        <name>ATP</name>
        <dbReference type="ChEBI" id="CHEBI:30616"/>
    </ligand>
</feature>
<dbReference type="PROSITE" id="PS51278">
    <property type="entry name" value="GATASE_TYPE_2"/>
    <property type="match status" value="1"/>
</dbReference>
<dbReference type="NCBIfam" id="TIGR01536">
    <property type="entry name" value="asn_synth_AEB"/>
    <property type="match status" value="1"/>
</dbReference>
<dbReference type="PANTHER" id="PTHR43284">
    <property type="entry name" value="ASPARAGINE SYNTHETASE (GLUTAMINE-HYDROLYZING)"/>
    <property type="match status" value="1"/>
</dbReference>
<evidence type="ECO:0000256" key="7">
    <source>
        <dbReference type="ARBA" id="ARBA00048741"/>
    </source>
</evidence>
<dbReference type="RefSeq" id="WP_073060700.1">
    <property type="nucleotide sequence ID" value="NZ_FRCK01000001.1"/>
</dbReference>
<feature type="binding site" evidence="9">
    <location>
        <position position="104"/>
    </location>
    <ligand>
        <name>L-glutamine</name>
        <dbReference type="ChEBI" id="CHEBI:58359"/>
    </ligand>
</feature>
<evidence type="ECO:0000259" key="11">
    <source>
        <dbReference type="PROSITE" id="PS51278"/>
    </source>
</evidence>
<dbReference type="InterPro" id="IPR033738">
    <property type="entry name" value="AsnB_N"/>
</dbReference>
<dbReference type="Proteomes" id="UP000184444">
    <property type="component" value="Unassembled WGS sequence"/>
</dbReference>
<dbReference type="Gene3D" id="3.40.50.620">
    <property type="entry name" value="HUPs"/>
    <property type="match status" value="1"/>
</dbReference>
<dbReference type="CDD" id="cd00712">
    <property type="entry name" value="AsnB"/>
    <property type="match status" value="1"/>
</dbReference>
<dbReference type="Gene3D" id="3.60.20.10">
    <property type="entry name" value="Glutamine Phosphoribosylpyrophosphate, subunit 1, domain 1"/>
    <property type="match status" value="1"/>
</dbReference>
<feature type="binding site" evidence="9">
    <location>
        <position position="315"/>
    </location>
    <ligand>
        <name>ATP</name>
        <dbReference type="ChEBI" id="CHEBI:30616"/>
    </ligand>
</feature>